<keyword evidence="14 16" id="KW-0539">Nucleus</keyword>
<dbReference type="GO" id="GO:0030870">
    <property type="term" value="C:Mre11 complex"/>
    <property type="evidence" value="ECO:0007669"/>
    <property type="project" value="InterPro"/>
</dbReference>
<comment type="subcellular location">
    <subcellularLocation>
        <location evidence="3">Chromosome</location>
    </subcellularLocation>
    <subcellularLocation>
        <location evidence="2">Nucleus</location>
    </subcellularLocation>
</comment>
<dbReference type="AlphaFoldDB" id="K3W621"/>
<dbReference type="Gene3D" id="3.30.110.110">
    <property type="entry name" value="Mre11, capping domain"/>
    <property type="match status" value="1"/>
</dbReference>
<evidence type="ECO:0000256" key="11">
    <source>
        <dbReference type="ARBA" id="ARBA00022839"/>
    </source>
</evidence>
<feature type="compositionally biased region" description="Polar residues" evidence="17">
    <location>
        <begin position="579"/>
        <end position="605"/>
    </location>
</feature>
<evidence type="ECO:0000256" key="3">
    <source>
        <dbReference type="ARBA" id="ARBA00004286"/>
    </source>
</evidence>
<dbReference type="GO" id="GO:0000724">
    <property type="term" value="P:double-strand break repair via homologous recombination"/>
    <property type="evidence" value="ECO:0007669"/>
    <property type="project" value="TreeGrafter"/>
</dbReference>
<organism evidence="19 20">
    <name type="scientific">Globisporangium ultimum (strain ATCC 200006 / CBS 805.95 / DAOM BR144)</name>
    <name type="common">Pythium ultimum</name>
    <dbReference type="NCBI Taxonomy" id="431595"/>
    <lineage>
        <taxon>Eukaryota</taxon>
        <taxon>Sar</taxon>
        <taxon>Stramenopiles</taxon>
        <taxon>Oomycota</taxon>
        <taxon>Peronosporomycetes</taxon>
        <taxon>Pythiales</taxon>
        <taxon>Pythiaceae</taxon>
        <taxon>Globisporangium</taxon>
    </lineage>
</organism>
<keyword evidence="7" id="KW-0479">Metal-binding</keyword>
<feature type="compositionally biased region" description="Low complexity" evidence="17">
    <location>
        <begin position="643"/>
        <end position="652"/>
    </location>
</feature>
<feature type="compositionally biased region" description="Basic and acidic residues" evidence="17">
    <location>
        <begin position="772"/>
        <end position="791"/>
    </location>
</feature>
<dbReference type="InterPro" id="IPR007281">
    <property type="entry name" value="Mre11_DNA-bd"/>
</dbReference>
<comment type="cofactor">
    <cofactor evidence="1">
        <name>Mn(2+)</name>
        <dbReference type="ChEBI" id="CHEBI:29035"/>
    </cofactor>
</comment>
<dbReference type="SUPFAM" id="SSF56300">
    <property type="entry name" value="Metallo-dependent phosphatases"/>
    <property type="match status" value="1"/>
</dbReference>
<dbReference type="NCBIfam" id="TIGR00583">
    <property type="entry name" value="mre11"/>
    <property type="match status" value="1"/>
</dbReference>
<dbReference type="eggNOG" id="KOG2310">
    <property type="taxonomic scope" value="Eukaryota"/>
</dbReference>
<evidence type="ECO:0000256" key="16">
    <source>
        <dbReference type="RuleBase" id="RU003447"/>
    </source>
</evidence>
<evidence type="ECO:0000256" key="6">
    <source>
        <dbReference type="ARBA" id="ARBA00022722"/>
    </source>
</evidence>
<sequence length="905" mass="101801">MADEASTLRLLLSTDNHLGYAEKDPVRGDDSFRTFQEILRLAQGEAVDLLLLAGDLFHDAKPSRKTMYQTMSLLRSYCMGDGAVRFQIVSDQSINFPNFGVVNYEDPNYNIQLPVFSIHGNHDDPSREGGGLSSTQQSLAALDLLSAANFVNYFGKSDKVDAIEVFPILMVKGETRVAIYGLGNMRDERLNRMFAQKKVVFRRPAENPEEWFSIFVVHQNRDDRGRGSKNCIPESFIPDFIDFVVWGHEHECLIDVQESVKGDFYITQPGSSVATSLVEGEAKQKQVAVLEIRGQNFRMTKRVLHTVRQFKMGEVILSEVEELDPNDPDVTDHIHELLENRVRELLQEAEQEQRLQPQSLPSELKQVLVRLRVEHTGFPVLHNQRFGSRFVGKVANPNDILLFYRRKKERAYALDQAGEAKTKKGILMEPIRPTRLDTITIEDILQRKLNLPDQKLVFLPEKPLAIALESYVVKNIASALDEFVDQQLEETQRELEAKLHDAKSKQDIMDAVEKKKEKVNAEHLLQEEEEQEHSAAIQTSQQQKQQQRDSSSDNSHRASAYLRYENEHKDDDDDVVTAGSRSSRFGTPRNSATKASTSNRNSASVRTRDVLDDDDDDASDPGFMDSPKSKRKPAQAASRGRRPIATAPAAVAKARKPPARAASHKKTIARDLLSDDDDEANDPLSDDDGDDDYKMGNDDDEDESERMPPQRTTKGKQAATSTRRAAAPKKRLRQRVSDDDDNDDFDDTSPPRKRAAPTPKSRARATPAKRITQKDTQGDKIDLCSSDEDRAPVVTAPKRKSQSRINEMFQWQQQQSHLKTKNNNGGDDDVESDAEFTQLAAAKAADTQSEFSQPQASQAFDGGVKRRKLPLSMVATSQTSTQSGTLKRDSEATSTIRKGWGRSRR</sequence>
<dbReference type="GO" id="GO:0042138">
    <property type="term" value="P:meiotic DNA double-strand break formation"/>
    <property type="evidence" value="ECO:0007669"/>
    <property type="project" value="TreeGrafter"/>
</dbReference>
<dbReference type="GO" id="GO:0000014">
    <property type="term" value="F:single-stranded DNA endodeoxyribonuclease activity"/>
    <property type="evidence" value="ECO:0007669"/>
    <property type="project" value="TreeGrafter"/>
</dbReference>
<dbReference type="GO" id="GO:0097552">
    <property type="term" value="P:mitochondrial double-strand break repair via homologous recombination"/>
    <property type="evidence" value="ECO:0007669"/>
    <property type="project" value="TreeGrafter"/>
</dbReference>
<dbReference type="GO" id="GO:0030145">
    <property type="term" value="F:manganese ion binding"/>
    <property type="evidence" value="ECO:0007669"/>
    <property type="project" value="InterPro"/>
</dbReference>
<dbReference type="Pfam" id="PF04152">
    <property type="entry name" value="Mre11_DNA_bind"/>
    <property type="match status" value="1"/>
</dbReference>
<feature type="region of interest" description="Disordered" evidence="17">
    <location>
        <begin position="526"/>
        <end position="905"/>
    </location>
</feature>
<keyword evidence="11 16" id="KW-0269">Exonuclease</keyword>
<dbReference type="Proteomes" id="UP000019132">
    <property type="component" value="Unassembled WGS sequence"/>
</dbReference>
<dbReference type="SMART" id="SM01347">
    <property type="entry name" value="Mre11_DNA_bind"/>
    <property type="match status" value="1"/>
</dbReference>
<feature type="compositionally biased region" description="Basic and acidic residues" evidence="17">
    <location>
        <begin position="546"/>
        <end position="556"/>
    </location>
</feature>
<keyword evidence="10 16" id="KW-0378">Hydrolase</keyword>
<dbReference type="EnsemblProtists" id="PYU1_T000412">
    <property type="protein sequence ID" value="PYU1_T000412"/>
    <property type="gene ID" value="PYU1_G000412"/>
</dbReference>
<evidence type="ECO:0000256" key="2">
    <source>
        <dbReference type="ARBA" id="ARBA00004123"/>
    </source>
</evidence>
<dbReference type="STRING" id="431595.K3W621"/>
<reference evidence="20" key="1">
    <citation type="journal article" date="2010" name="Genome Biol.">
        <title>Genome sequence of the necrotrophic plant pathogen Pythium ultimum reveals original pathogenicity mechanisms and effector repertoire.</title>
        <authorList>
            <person name="Levesque C.A."/>
            <person name="Brouwer H."/>
            <person name="Cano L."/>
            <person name="Hamilton J.P."/>
            <person name="Holt C."/>
            <person name="Huitema E."/>
            <person name="Raffaele S."/>
            <person name="Robideau G.P."/>
            <person name="Thines M."/>
            <person name="Win J."/>
            <person name="Zerillo M.M."/>
            <person name="Beakes G.W."/>
            <person name="Boore J.L."/>
            <person name="Busam D."/>
            <person name="Dumas B."/>
            <person name="Ferriera S."/>
            <person name="Fuerstenberg S.I."/>
            <person name="Gachon C.M."/>
            <person name="Gaulin E."/>
            <person name="Govers F."/>
            <person name="Grenville-Briggs L."/>
            <person name="Horner N."/>
            <person name="Hostetler J."/>
            <person name="Jiang R.H."/>
            <person name="Johnson J."/>
            <person name="Krajaejun T."/>
            <person name="Lin H."/>
            <person name="Meijer H.J."/>
            <person name="Moore B."/>
            <person name="Morris P."/>
            <person name="Phuntmart V."/>
            <person name="Puiu D."/>
            <person name="Shetty J."/>
            <person name="Stajich J.E."/>
            <person name="Tripathy S."/>
            <person name="Wawra S."/>
            <person name="van West P."/>
            <person name="Whitty B.R."/>
            <person name="Coutinho P.M."/>
            <person name="Henrissat B."/>
            <person name="Martin F."/>
            <person name="Thomas P.D."/>
            <person name="Tyler B.M."/>
            <person name="De Vries R.P."/>
            <person name="Kamoun S."/>
            <person name="Yandell M."/>
            <person name="Tisserat N."/>
            <person name="Buell C.R."/>
        </authorList>
    </citation>
    <scope>NUCLEOTIDE SEQUENCE</scope>
    <source>
        <strain evidence="20">DAOM:BR144</strain>
    </source>
</reference>
<keyword evidence="12 16" id="KW-0234">DNA repair</keyword>
<dbReference type="GO" id="GO:0008296">
    <property type="term" value="F:3'-5'-DNA exonuclease activity"/>
    <property type="evidence" value="ECO:0007669"/>
    <property type="project" value="InterPro"/>
</dbReference>
<keyword evidence="9 16" id="KW-0227">DNA damage</keyword>
<evidence type="ECO:0000259" key="18">
    <source>
        <dbReference type="SMART" id="SM01347"/>
    </source>
</evidence>
<keyword evidence="5" id="KW-0158">Chromosome</keyword>
<dbReference type="GO" id="GO:0000723">
    <property type="term" value="P:telomere maintenance"/>
    <property type="evidence" value="ECO:0007669"/>
    <property type="project" value="TreeGrafter"/>
</dbReference>
<feature type="compositionally biased region" description="Polar residues" evidence="17">
    <location>
        <begin position="874"/>
        <end position="885"/>
    </location>
</feature>
<keyword evidence="6 16" id="KW-0540">Nuclease</keyword>
<evidence type="ECO:0000313" key="20">
    <source>
        <dbReference type="Proteomes" id="UP000019132"/>
    </source>
</evidence>
<dbReference type="PANTHER" id="PTHR10139">
    <property type="entry name" value="DOUBLE-STRAND BREAK REPAIR PROTEIN MRE11"/>
    <property type="match status" value="1"/>
</dbReference>
<reference evidence="20" key="2">
    <citation type="submission" date="2010-04" db="EMBL/GenBank/DDBJ databases">
        <authorList>
            <person name="Buell R."/>
            <person name="Hamilton J."/>
            <person name="Hostetler J."/>
        </authorList>
    </citation>
    <scope>NUCLEOTIDE SEQUENCE [LARGE SCALE GENOMIC DNA]</scope>
    <source>
        <strain evidence="20">DAOM:BR144</strain>
    </source>
</reference>
<evidence type="ECO:0000256" key="12">
    <source>
        <dbReference type="ARBA" id="ARBA00023204"/>
    </source>
</evidence>
<dbReference type="Pfam" id="PF00149">
    <property type="entry name" value="Metallophos"/>
    <property type="match status" value="1"/>
</dbReference>
<dbReference type="InterPro" id="IPR003701">
    <property type="entry name" value="Mre11"/>
</dbReference>
<evidence type="ECO:0000256" key="14">
    <source>
        <dbReference type="ARBA" id="ARBA00023242"/>
    </source>
</evidence>
<dbReference type="InterPro" id="IPR029052">
    <property type="entry name" value="Metallo-depent_PP-like"/>
</dbReference>
<keyword evidence="15 16" id="KW-0469">Meiosis</keyword>
<dbReference type="CDD" id="cd00840">
    <property type="entry name" value="MPP_Mre11_N"/>
    <property type="match status" value="1"/>
</dbReference>
<evidence type="ECO:0000256" key="8">
    <source>
        <dbReference type="ARBA" id="ARBA00022759"/>
    </source>
</evidence>
<dbReference type="InterPro" id="IPR038487">
    <property type="entry name" value="Mre11_capping_dom"/>
</dbReference>
<dbReference type="FunFam" id="3.60.21.10:FF:000019">
    <property type="entry name" value="Double-strand break repair protein"/>
    <property type="match status" value="1"/>
</dbReference>
<evidence type="ECO:0000256" key="15">
    <source>
        <dbReference type="ARBA" id="ARBA00023254"/>
    </source>
</evidence>
<evidence type="ECO:0000256" key="5">
    <source>
        <dbReference type="ARBA" id="ARBA00022454"/>
    </source>
</evidence>
<feature type="compositionally biased region" description="Acidic residues" evidence="17">
    <location>
        <begin position="674"/>
        <end position="691"/>
    </location>
</feature>
<protein>
    <recommendedName>
        <fullName evidence="18">Mre11 DNA-binding domain-containing protein</fullName>
    </recommendedName>
</protein>
<comment type="similarity">
    <text evidence="4 16">Belongs to the MRE11/RAD32 family.</text>
</comment>
<feature type="compositionally biased region" description="Polar residues" evidence="17">
    <location>
        <begin position="803"/>
        <end position="825"/>
    </location>
</feature>
<keyword evidence="13 16" id="KW-0464">Manganese</keyword>
<evidence type="ECO:0000256" key="10">
    <source>
        <dbReference type="ARBA" id="ARBA00022801"/>
    </source>
</evidence>
<keyword evidence="8 16" id="KW-0255">Endonuclease</keyword>
<dbReference type="GO" id="GO:0007095">
    <property type="term" value="P:mitotic G2 DNA damage checkpoint signaling"/>
    <property type="evidence" value="ECO:0007669"/>
    <property type="project" value="TreeGrafter"/>
</dbReference>
<evidence type="ECO:0000256" key="17">
    <source>
        <dbReference type="SAM" id="MobiDB-lite"/>
    </source>
</evidence>
<dbReference type="GO" id="GO:0006303">
    <property type="term" value="P:double-strand break repair via nonhomologous end joining"/>
    <property type="evidence" value="ECO:0007669"/>
    <property type="project" value="TreeGrafter"/>
</dbReference>
<keyword evidence="20" id="KW-1185">Reference proteome</keyword>
<dbReference type="GO" id="GO:0035861">
    <property type="term" value="C:site of double-strand break"/>
    <property type="evidence" value="ECO:0007669"/>
    <property type="project" value="TreeGrafter"/>
</dbReference>
<feature type="compositionally biased region" description="Acidic residues" evidence="17">
    <location>
        <begin position="738"/>
        <end position="747"/>
    </location>
</feature>
<name>K3W621_GLOUD</name>
<accession>K3W621</accession>
<evidence type="ECO:0000256" key="13">
    <source>
        <dbReference type="ARBA" id="ARBA00023211"/>
    </source>
</evidence>
<dbReference type="PANTHER" id="PTHR10139:SF1">
    <property type="entry name" value="DOUBLE-STRAND BREAK REPAIR PROTEIN MRE11"/>
    <property type="match status" value="1"/>
</dbReference>
<evidence type="ECO:0000313" key="19">
    <source>
        <dbReference type="EnsemblProtists" id="PYU1_T000412"/>
    </source>
</evidence>
<reference evidence="19" key="3">
    <citation type="submission" date="2015-02" db="UniProtKB">
        <authorList>
            <consortium name="EnsemblProtists"/>
        </authorList>
    </citation>
    <scope>IDENTIFICATION</scope>
    <source>
        <strain evidence="19">DAOM BR144</strain>
    </source>
</reference>
<proteinExistence type="inferred from homology"/>
<feature type="compositionally biased region" description="Basic residues" evidence="17">
    <location>
        <begin position="653"/>
        <end position="667"/>
    </location>
</feature>
<evidence type="ECO:0000256" key="7">
    <source>
        <dbReference type="ARBA" id="ARBA00022723"/>
    </source>
</evidence>
<dbReference type="InParanoid" id="K3W621"/>
<dbReference type="InterPro" id="IPR004843">
    <property type="entry name" value="Calcineurin-like_PHP"/>
</dbReference>
<evidence type="ECO:0000256" key="4">
    <source>
        <dbReference type="ARBA" id="ARBA00009028"/>
    </source>
</evidence>
<feature type="compositionally biased region" description="Polar residues" evidence="17">
    <location>
        <begin position="846"/>
        <end position="858"/>
    </location>
</feature>
<evidence type="ECO:0000256" key="9">
    <source>
        <dbReference type="ARBA" id="ARBA00022763"/>
    </source>
</evidence>
<evidence type="ECO:0000256" key="1">
    <source>
        <dbReference type="ARBA" id="ARBA00001936"/>
    </source>
</evidence>
<dbReference type="EMBL" id="GL376636">
    <property type="status" value="NOT_ANNOTATED_CDS"/>
    <property type="molecule type" value="Genomic_DNA"/>
</dbReference>
<dbReference type="VEuPathDB" id="FungiDB:PYU1_G000412"/>
<dbReference type="HOGENOM" id="CLU_009535_3_3_1"/>
<dbReference type="OMA" id="DFFITQP"/>
<feature type="domain" description="Mre11 DNA-binding" evidence="18">
    <location>
        <begin position="297"/>
        <end position="471"/>
    </location>
</feature>
<dbReference type="Gene3D" id="3.60.21.10">
    <property type="match status" value="1"/>
</dbReference>
<dbReference type="InterPro" id="IPR041796">
    <property type="entry name" value="Mre11_N"/>
</dbReference>